<dbReference type="EMBL" id="JAJAGQ010000008">
    <property type="protein sequence ID" value="KAJ8555300.1"/>
    <property type="molecule type" value="Genomic_DNA"/>
</dbReference>
<feature type="region of interest" description="Disordered" evidence="1">
    <location>
        <begin position="90"/>
        <end position="156"/>
    </location>
</feature>
<feature type="compositionally biased region" description="Basic and acidic residues" evidence="1">
    <location>
        <begin position="12"/>
        <end position="27"/>
    </location>
</feature>
<organism evidence="2 3">
    <name type="scientific">Anisodus acutangulus</name>
    <dbReference type="NCBI Taxonomy" id="402998"/>
    <lineage>
        <taxon>Eukaryota</taxon>
        <taxon>Viridiplantae</taxon>
        <taxon>Streptophyta</taxon>
        <taxon>Embryophyta</taxon>
        <taxon>Tracheophyta</taxon>
        <taxon>Spermatophyta</taxon>
        <taxon>Magnoliopsida</taxon>
        <taxon>eudicotyledons</taxon>
        <taxon>Gunneridae</taxon>
        <taxon>Pentapetalae</taxon>
        <taxon>asterids</taxon>
        <taxon>lamiids</taxon>
        <taxon>Solanales</taxon>
        <taxon>Solanaceae</taxon>
        <taxon>Solanoideae</taxon>
        <taxon>Hyoscyameae</taxon>
        <taxon>Anisodus</taxon>
    </lineage>
</organism>
<feature type="compositionally biased region" description="Polar residues" evidence="1">
    <location>
        <begin position="29"/>
        <end position="54"/>
    </location>
</feature>
<proteinExistence type="predicted"/>
<comment type="caution">
    <text evidence="2">The sequence shown here is derived from an EMBL/GenBank/DDBJ whole genome shotgun (WGS) entry which is preliminary data.</text>
</comment>
<gene>
    <name evidence="2" type="ORF">K7X08_012796</name>
</gene>
<name>A0A9Q1MDN0_9SOLA</name>
<accession>A0A9Q1MDN0</accession>
<feature type="compositionally biased region" description="Acidic residues" evidence="1">
    <location>
        <begin position="135"/>
        <end position="146"/>
    </location>
</feature>
<protein>
    <submittedName>
        <fullName evidence="2">Uncharacterized protein</fullName>
    </submittedName>
</protein>
<dbReference type="OrthoDB" id="1328392at2759"/>
<evidence type="ECO:0000256" key="1">
    <source>
        <dbReference type="SAM" id="MobiDB-lite"/>
    </source>
</evidence>
<sequence length="156" mass="18020">MQKGQPSNWMDTNHKFLERKDNNKKDASVQPNNDQASSHFFQNDNTNAKNTTSHIEQEVNNKNDIEHNNSMNKHPIYLGDAQNNYLKLISGTTLEEEQDNKDMYTSNHDHLAESSYNDDGDEDNSEDGYYKDEMSSEESDEFESIDSESFLNDDQP</sequence>
<evidence type="ECO:0000313" key="2">
    <source>
        <dbReference type="EMBL" id="KAJ8555300.1"/>
    </source>
</evidence>
<keyword evidence="3" id="KW-1185">Reference proteome</keyword>
<evidence type="ECO:0000313" key="3">
    <source>
        <dbReference type="Proteomes" id="UP001152561"/>
    </source>
</evidence>
<dbReference type="AlphaFoldDB" id="A0A9Q1MDN0"/>
<feature type="region of interest" description="Disordered" evidence="1">
    <location>
        <begin position="1"/>
        <end position="76"/>
    </location>
</feature>
<feature type="compositionally biased region" description="Basic and acidic residues" evidence="1">
    <location>
        <begin position="55"/>
        <end position="67"/>
    </location>
</feature>
<dbReference type="Proteomes" id="UP001152561">
    <property type="component" value="Unassembled WGS sequence"/>
</dbReference>
<feature type="compositionally biased region" description="Acidic residues" evidence="1">
    <location>
        <begin position="116"/>
        <end position="126"/>
    </location>
</feature>
<feature type="compositionally biased region" description="Polar residues" evidence="1">
    <location>
        <begin position="1"/>
        <end position="11"/>
    </location>
</feature>
<reference evidence="3" key="1">
    <citation type="journal article" date="2023" name="Proc. Natl. Acad. Sci. U.S.A.">
        <title>Genomic and structural basis for evolution of tropane alkaloid biosynthesis.</title>
        <authorList>
            <person name="Wanga Y.-J."/>
            <person name="Taina T."/>
            <person name="Yua J.-Y."/>
            <person name="Lia J."/>
            <person name="Xua B."/>
            <person name="Chenc J."/>
            <person name="D'Auriad J.C."/>
            <person name="Huanga J.-P."/>
            <person name="Huanga S.-X."/>
        </authorList>
    </citation>
    <scope>NUCLEOTIDE SEQUENCE [LARGE SCALE GENOMIC DNA]</scope>
    <source>
        <strain evidence="3">cv. KIB-2019</strain>
    </source>
</reference>